<dbReference type="InterPro" id="IPR001466">
    <property type="entry name" value="Beta-lactam-related"/>
</dbReference>
<dbReference type="PANTHER" id="PTHR46825:SF9">
    <property type="entry name" value="BETA-LACTAMASE-RELATED DOMAIN-CONTAINING PROTEIN"/>
    <property type="match status" value="1"/>
</dbReference>
<dbReference type="InterPro" id="IPR050491">
    <property type="entry name" value="AmpC-like"/>
</dbReference>
<evidence type="ECO:0000259" key="1">
    <source>
        <dbReference type="Pfam" id="PF00144"/>
    </source>
</evidence>
<keyword evidence="5" id="KW-1185">Reference proteome</keyword>
<reference evidence="2" key="1">
    <citation type="submission" date="2021-02" db="EMBL/GenBank/DDBJ databases">
        <authorList>
            <person name="Nowell W R."/>
        </authorList>
    </citation>
    <scope>NUCLEOTIDE SEQUENCE</scope>
</reference>
<comment type="caution">
    <text evidence="2">The sequence shown here is derived from an EMBL/GenBank/DDBJ whole genome shotgun (WGS) entry which is preliminary data.</text>
</comment>
<dbReference type="SUPFAM" id="SSF56601">
    <property type="entry name" value="beta-lactamase/transpeptidase-like"/>
    <property type="match status" value="1"/>
</dbReference>
<feature type="domain" description="Beta-lactamase-related" evidence="1">
    <location>
        <begin position="180"/>
        <end position="512"/>
    </location>
</feature>
<dbReference type="EMBL" id="CAJNOH010000201">
    <property type="protein sequence ID" value="CAF0942196.1"/>
    <property type="molecule type" value="Genomic_DNA"/>
</dbReference>
<dbReference type="AlphaFoldDB" id="A0A814CM42"/>
<sequence>MVDDDLPARSKCNKISPHNGFYSCTYCLFQDVSCARYRHVLYIDFKQISPPPRTKEHIAYYVEQIKQSNTKGFRTYGVYGPSPLQIQLDFLLSQWKQTILKSVRIEKNLFEKNTIMSGINDDGNLTEQITTMNLNKKFLTNDENQKNIEINNMNSFYEPATFIDEQRLEKIKKVFPTIETLFEKEFEKNNFPGLIYGLIVDGQLLNSHSFGYTDLERKIPITTKSLFRIASMTKSFTAMAIIKLRDDGKLRLDDPVYQYIPELKMTNLLTTDAPIITIRHLLTQHVGMPEDDPWADRLLALPDTDFLAILNKGISMSNPPGTIWEYTNLCYTILGRIITVVSQISYQEYIKKEILDLLDMKNTFWEYSKIPSELLAHGYCWECEHYSEENLLHDGSFGAMGGLISSIEDFSKYISYHSQAWPPRNDPEYGPIRRSSLREMQHPWNFMELNTYTHRSCPITSAYCYGLVWSKNNDGIVSINHSGGLPGFGSNWIILPEHGIGLVSFANRTYADLGHINTVIMDQIVTLADLKSRQLPVSKMLTERKQQLIKLLVEDNWNINDFQISQIFAENFFLDQTLELRKTTSQELFNQVGKILNIGELIPKNQLRGQFEIECEHGKIQIMFSLSPENPPLIQELKLSKITNKN</sequence>
<protein>
    <recommendedName>
        <fullName evidence="1">Beta-lactamase-related domain-containing protein</fullName>
    </recommendedName>
</protein>
<dbReference type="InterPro" id="IPR012338">
    <property type="entry name" value="Beta-lactam/transpept-like"/>
</dbReference>
<proteinExistence type="predicted"/>
<organism evidence="2 4">
    <name type="scientific">Rotaria sordida</name>
    <dbReference type="NCBI Taxonomy" id="392033"/>
    <lineage>
        <taxon>Eukaryota</taxon>
        <taxon>Metazoa</taxon>
        <taxon>Spiralia</taxon>
        <taxon>Gnathifera</taxon>
        <taxon>Rotifera</taxon>
        <taxon>Eurotatoria</taxon>
        <taxon>Bdelloidea</taxon>
        <taxon>Philodinida</taxon>
        <taxon>Philodinidae</taxon>
        <taxon>Rotaria</taxon>
    </lineage>
</organism>
<dbReference type="Proteomes" id="UP000663870">
    <property type="component" value="Unassembled WGS sequence"/>
</dbReference>
<dbReference type="PANTHER" id="PTHR46825">
    <property type="entry name" value="D-ALANYL-D-ALANINE-CARBOXYPEPTIDASE/ENDOPEPTIDASE AMPH"/>
    <property type="match status" value="1"/>
</dbReference>
<name>A0A814CM42_9BILA</name>
<dbReference type="Gene3D" id="3.40.710.10">
    <property type="entry name" value="DD-peptidase/beta-lactamase superfamily"/>
    <property type="match status" value="1"/>
</dbReference>
<evidence type="ECO:0000313" key="5">
    <source>
        <dbReference type="Proteomes" id="UP000663870"/>
    </source>
</evidence>
<dbReference type="Proteomes" id="UP000663854">
    <property type="component" value="Unassembled WGS sequence"/>
</dbReference>
<accession>A0A814CM42</accession>
<gene>
    <name evidence="3" type="ORF">JXQ802_LOCUS19453</name>
    <name evidence="2" type="ORF">PYM288_LOCUS11654</name>
</gene>
<evidence type="ECO:0000313" key="4">
    <source>
        <dbReference type="Proteomes" id="UP000663854"/>
    </source>
</evidence>
<dbReference type="EMBL" id="CAJNOL010000534">
    <property type="protein sequence ID" value="CAF1106063.1"/>
    <property type="molecule type" value="Genomic_DNA"/>
</dbReference>
<dbReference type="Pfam" id="PF00144">
    <property type="entry name" value="Beta-lactamase"/>
    <property type="match status" value="1"/>
</dbReference>
<evidence type="ECO:0000313" key="2">
    <source>
        <dbReference type="EMBL" id="CAF0942196.1"/>
    </source>
</evidence>
<evidence type="ECO:0000313" key="3">
    <source>
        <dbReference type="EMBL" id="CAF1106063.1"/>
    </source>
</evidence>